<dbReference type="InterPro" id="IPR003594">
    <property type="entry name" value="HATPase_dom"/>
</dbReference>
<dbReference type="CDD" id="cd17546">
    <property type="entry name" value="REC_hyHK_CKI1_RcsC-like"/>
    <property type="match status" value="1"/>
</dbReference>
<dbReference type="CDD" id="cd00082">
    <property type="entry name" value="HisKA"/>
    <property type="match status" value="1"/>
</dbReference>
<feature type="domain" description="PAS" evidence="9">
    <location>
        <begin position="449"/>
        <end position="493"/>
    </location>
</feature>
<name>A0A099KQ14_COLPS</name>
<accession>A0A099KQ14</accession>
<evidence type="ECO:0000259" key="7">
    <source>
        <dbReference type="PROSITE" id="PS50109"/>
    </source>
</evidence>
<dbReference type="FunFam" id="3.30.565.10:FF:000010">
    <property type="entry name" value="Sensor histidine kinase RcsC"/>
    <property type="match status" value="1"/>
</dbReference>
<organism evidence="10 11">
    <name type="scientific">Colwellia psychrerythraea</name>
    <name type="common">Vibrio psychroerythus</name>
    <dbReference type="NCBI Taxonomy" id="28229"/>
    <lineage>
        <taxon>Bacteria</taxon>
        <taxon>Pseudomonadati</taxon>
        <taxon>Pseudomonadota</taxon>
        <taxon>Gammaproteobacteria</taxon>
        <taxon>Alteromonadales</taxon>
        <taxon>Colwelliaceae</taxon>
        <taxon>Colwellia</taxon>
    </lineage>
</organism>
<dbReference type="GO" id="GO:0000155">
    <property type="term" value="F:phosphorelay sensor kinase activity"/>
    <property type="evidence" value="ECO:0007669"/>
    <property type="project" value="InterPro"/>
</dbReference>
<evidence type="ECO:0000259" key="9">
    <source>
        <dbReference type="PROSITE" id="PS50112"/>
    </source>
</evidence>
<reference evidence="10 11" key="1">
    <citation type="submission" date="2014-08" db="EMBL/GenBank/DDBJ databases">
        <title>Genomic and Phenotypic Diversity of Colwellia psychrerythraea strains from Disparate Marine Basins.</title>
        <authorList>
            <person name="Techtmann S.M."/>
            <person name="Stelling S.C."/>
            <person name="Utturkar S.M."/>
            <person name="Alshibli N."/>
            <person name="Harris A."/>
            <person name="Brown S.D."/>
            <person name="Hazen T.C."/>
        </authorList>
    </citation>
    <scope>NUCLEOTIDE SEQUENCE [LARGE SCALE GENOMIC DNA]</scope>
    <source>
        <strain evidence="10 11">GAB14E</strain>
    </source>
</reference>
<dbReference type="SUPFAM" id="SSF47384">
    <property type="entry name" value="Homodimeric domain of signal transducing histidine kinase"/>
    <property type="match status" value="1"/>
</dbReference>
<evidence type="ECO:0000313" key="10">
    <source>
        <dbReference type="EMBL" id="KGJ92315.1"/>
    </source>
</evidence>
<dbReference type="SUPFAM" id="SSF55785">
    <property type="entry name" value="PYP-like sensor domain (PAS domain)"/>
    <property type="match status" value="1"/>
</dbReference>
<feature type="transmembrane region" description="Helical" evidence="6">
    <location>
        <begin position="346"/>
        <end position="364"/>
    </location>
</feature>
<dbReference type="SMART" id="SM00387">
    <property type="entry name" value="HATPase_c"/>
    <property type="match status" value="1"/>
</dbReference>
<dbReference type="InterPro" id="IPR011006">
    <property type="entry name" value="CheY-like_superfamily"/>
</dbReference>
<dbReference type="SMART" id="SM00448">
    <property type="entry name" value="REC"/>
    <property type="match status" value="1"/>
</dbReference>
<dbReference type="PATRIC" id="fig|28229.3.peg.2454"/>
<dbReference type="Pfam" id="PF00512">
    <property type="entry name" value="HisKA"/>
    <property type="match status" value="1"/>
</dbReference>
<dbReference type="PROSITE" id="PS50109">
    <property type="entry name" value="HIS_KIN"/>
    <property type="match status" value="1"/>
</dbReference>
<gene>
    <name evidence="10" type="ORF">GAB14E_0437</name>
</gene>
<dbReference type="AlphaFoldDB" id="A0A099KQ14"/>
<dbReference type="InterPro" id="IPR013767">
    <property type="entry name" value="PAS_fold"/>
</dbReference>
<dbReference type="InterPro" id="IPR005467">
    <property type="entry name" value="His_kinase_dom"/>
</dbReference>
<dbReference type="SUPFAM" id="SSF52172">
    <property type="entry name" value="CheY-like"/>
    <property type="match status" value="1"/>
</dbReference>
<dbReference type="InterPro" id="IPR036890">
    <property type="entry name" value="HATPase_C_sf"/>
</dbReference>
<evidence type="ECO:0000256" key="4">
    <source>
        <dbReference type="ARBA" id="ARBA00023012"/>
    </source>
</evidence>
<keyword evidence="4" id="KW-0902">Two-component regulatory system</keyword>
<dbReference type="PANTHER" id="PTHR45339:SF1">
    <property type="entry name" value="HYBRID SIGNAL TRANSDUCTION HISTIDINE KINASE J"/>
    <property type="match status" value="1"/>
</dbReference>
<evidence type="ECO:0000256" key="6">
    <source>
        <dbReference type="SAM" id="Phobius"/>
    </source>
</evidence>
<dbReference type="Proteomes" id="UP000029868">
    <property type="component" value="Unassembled WGS sequence"/>
</dbReference>
<sequence length="1133" mass="126491">MYYQTGINTVFRRYNITVVVAFIVIILVAFSVASIRYFNQIAQHKNQSLLELKQETQQLNILLEQNVQAVVGIQQYAEYILKHPDEIHLPMPSLSQQGDVFYLNKPLHDVIKQGKRLSSNITGVGQVSQFDELKKQEVGMANALTPAFIAAQNIIEESTWFYYISFSDFVNIYPWVDREIWQFSKKTLTTPHNQAMSVLTSSNNSVLWSSPYLDAAGGGMNASLGTGVFHHDKLLGAVVIDVNLSRLHASLTELESGDQGLILYNQKNDILLAKRLGKESLSYRASWQDLLPKTLHGLNAEKLASIGDAERFGDWLIEKQTLAINGWTLLKYQRYEDFAAPQYSDFVFVFAMLFIGLLAFLMLVNTMTKRTFIRPTTEFISHIQYCAEGDPGKVTPSADWLHWFQVVEDIFVQNRSLLLQLTEQNDVLDSRVIEKTKALQETSAKHQRDYALLRSVMNAIPELIVFNDPEGLLMGCNKAFERLTNHSVEQMLGIKSSTFMPFALAQEVNHLNATCNDTFPQQALIKAGDYIYQGFCNQFTDEQGNILGSISIFHDVTLQQATQSALEKAKDQAEYANRVKIQFLANMSHEVRTPINAMHGMMDLLAHTSLDTRQQHYLINAQGASSTLLHLVDELLDLSKIEAGKMIVSQDVVNLPTIIDKALKLNLGNIDHTRVEVIVEMAAKVPSNVISDEMRLVQVLANLFNNAIKFTEQGQIKLIIDTLSSTEQTVQIRFRVIDTGIGIASDNQSHLFNAFSQADESMTRKYGGSGLGLSICQQIIKLLGGEIKLTSELGQGSELSFVLPLQRVQFEVMAEMKAEALSTESKSVTEVVVASLPAELTQPLITGITIYAVNQNLSASFHENVAQMNWFLHEVSNVDDLELLNIIDNSILLIGEAEFVLLHSRQVFIEPLAGLRLLCLCQPALTKLNNETCVYLDQLTLSYLLVDMPLFRYSLDQISQALSSGVNSSTIWDNSIAKIGEGSQENSIDKPKKTNNQKSSMITAEQSLQGVSVLLVEDNLVNQLVAKELLLKMHATVTIADNGQRALDILAEHHFDVVLMDIQMPIMDGLTAAKQIRAQSRYKSLPIVAMTAHAREEDKQQSLSAGMNLHMPKPVTGQALLSCIKQVLSEVET</sequence>
<comment type="caution">
    <text evidence="10">The sequence shown here is derived from an EMBL/GenBank/DDBJ whole genome shotgun (WGS) entry which is preliminary data.</text>
</comment>
<protein>
    <recommendedName>
        <fullName evidence="2">histidine kinase</fullName>
        <ecNumber evidence="2">2.7.13.3</ecNumber>
    </recommendedName>
</protein>
<evidence type="ECO:0000259" key="8">
    <source>
        <dbReference type="PROSITE" id="PS50110"/>
    </source>
</evidence>
<dbReference type="GO" id="GO:0006355">
    <property type="term" value="P:regulation of DNA-templated transcription"/>
    <property type="evidence" value="ECO:0007669"/>
    <property type="project" value="InterPro"/>
</dbReference>
<feature type="modified residue" description="4-aspartylphosphate" evidence="5">
    <location>
        <position position="1061"/>
    </location>
</feature>
<evidence type="ECO:0000313" key="11">
    <source>
        <dbReference type="Proteomes" id="UP000029868"/>
    </source>
</evidence>
<dbReference type="Gene3D" id="1.10.287.130">
    <property type="match status" value="1"/>
</dbReference>
<dbReference type="Gene3D" id="3.30.450.20">
    <property type="entry name" value="PAS domain"/>
    <property type="match status" value="3"/>
</dbReference>
<dbReference type="InterPro" id="IPR003661">
    <property type="entry name" value="HisK_dim/P_dom"/>
</dbReference>
<keyword evidence="6" id="KW-0812">Transmembrane</keyword>
<keyword evidence="6" id="KW-0472">Membrane</keyword>
<dbReference type="InterPro" id="IPR001789">
    <property type="entry name" value="Sig_transdc_resp-reg_receiver"/>
</dbReference>
<feature type="domain" description="Response regulatory" evidence="8">
    <location>
        <begin position="1012"/>
        <end position="1128"/>
    </location>
</feature>
<dbReference type="RefSeq" id="WP_033082492.1">
    <property type="nucleotide sequence ID" value="NZ_JQEC01000033.1"/>
</dbReference>
<dbReference type="PROSITE" id="PS50110">
    <property type="entry name" value="RESPONSE_REGULATORY"/>
    <property type="match status" value="1"/>
</dbReference>
<proteinExistence type="predicted"/>
<dbReference type="InterPro" id="IPR035965">
    <property type="entry name" value="PAS-like_dom_sf"/>
</dbReference>
<dbReference type="EMBL" id="JQEC01000033">
    <property type="protein sequence ID" value="KGJ92315.1"/>
    <property type="molecule type" value="Genomic_DNA"/>
</dbReference>
<dbReference type="PROSITE" id="PS50112">
    <property type="entry name" value="PAS"/>
    <property type="match status" value="1"/>
</dbReference>
<evidence type="ECO:0000256" key="1">
    <source>
        <dbReference type="ARBA" id="ARBA00000085"/>
    </source>
</evidence>
<keyword evidence="3 5" id="KW-0597">Phosphoprotein</keyword>
<dbReference type="InterPro" id="IPR000014">
    <property type="entry name" value="PAS"/>
</dbReference>
<dbReference type="InterPro" id="IPR036097">
    <property type="entry name" value="HisK_dim/P_sf"/>
</dbReference>
<comment type="catalytic activity">
    <reaction evidence="1">
        <text>ATP + protein L-histidine = ADP + protein N-phospho-L-histidine.</text>
        <dbReference type="EC" id="2.7.13.3"/>
    </reaction>
</comment>
<dbReference type="PANTHER" id="PTHR45339">
    <property type="entry name" value="HYBRID SIGNAL TRANSDUCTION HISTIDINE KINASE J"/>
    <property type="match status" value="1"/>
</dbReference>
<keyword evidence="6" id="KW-1133">Transmembrane helix</keyword>
<feature type="domain" description="Histidine kinase" evidence="7">
    <location>
        <begin position="586"/>
        <end position="807"/>
    </location>
</feature>
<evidence type="ECO:0000256" key="5">
    <source>
        <dbReference type="PROSITE-ProRule" id="PRU00169"/>
    </source>
</evidence>
<evidence type="ECO:0000256" key="3">
    <source>
        <dbReference type="ARBA" id="ARBA00022553"/>
    </source>
</evidence>
<dbReference type="PRINTS" id="PR00344">
    <property type="entry name" value="BCTRLSENSOR"/>
</dbReference>
<dbReference type="Pfam" id="PF00989">
    <property type="entry name" value="PAS"/>
    <property type="match status" value="1"/>
</dbReference>
<dbReference type="CDD" id="cd16922">
    <property type="entry name" value="HATPase_EvgS-ArcB-TorS-like"/>
    <property type="match status" value="1"/>
</dbReference>
<dbReference type="SMART" id="SM00091">
    <property type="entry name" value="PAS"/>
    <property type="match status" value="1"/>
</dbReference>
<dbReference type="Pfam" id="PF00072">
    <property type="entry name" value="Response_reg"/>
    <property type="match status" value="1"/>
</dbReference>
<dbReference type="EC" id="2.7.13.3" evidence="2"/>
<keyword evidence="10" id="KW-0808">Transferase</keyword>
<dbReference type="SMART" id="SM00388">
    <property type="entry name" value="HisKA"/>
    <property type="match status" value="1"/>
</dbReference>
<dbReference type="Pfam" id="PF02518">
    <property type="entry name" value="HATPase_c"/>
    <property type="match status" value="1"/>
</dbReference>
<dbReference type="InterPro" id="IPR004358">
    <property type="entry name" value="Sig_transdc_His_kin-like_C"/>
</dbReference>
<dbReference type="OrthoDB" id="9810730at2"/>
<keyword evidence="10" id="KW-0418">Kinase</keyword>
<dbReference type="SUPFAM" id="SSF55874">
    <property type="entry name" value="ATPase domain of HSP90 chaperone/DNA topoisomerase II/histidine kinase"/>
    <property type="match status" value="1"/>
</dbReference>
<dbReference type="Gene3D" id="3.40.50.2300">
    <property type="match status" value="1"/>
</dbReference>
<evidence type="ECO:0000256" key="2">
    <source>
        <dbReference type="ARBA" id="ARBA00012438"/>
    </source>
</evidence>
<feature type="transmembrane region" description="Helical" evidence="6">
    <location>
        <begin position="16"/>
        <end position="38"/>
    </location>
</feature>
<dbReference type="Gene3D" id="3.30.565.10">
    <property type="entry name" value="Histidine kinase-like ATPase, C-terminal domain"/>
    <property type="match status" value="1"/>
</dbReference>